<evidence type="ECO:0000256" key="4">
    <source>
        <dbReference type="ARBA" id="ARBA00022884"/>
    </source>
</evidence>
<proteinExistence type="inferred from homology"/>
<keyword evidence="8" id="KW-1185">Reference proteome</keyword>
<feature type="binding site" evidence="5">
    <location>
        <position position="282"/>
    </location>
    <ligand>
        <name>S-adenosyl-L-methionine</name>
        <dbReference type="ChEBI" id="CHEBI:59789"/>
    </ligand>
</feature>
<dbReference type="Proteomes" id="UP000562395">
    <property type="component" value="Unassembled WGS sequence"/>
</dbReference>
<dbReference type="RefSeq" id="WP_183612570.1">
    <property type="nucleotide sequence ID" value="NZ_JACICY010000003.1"/>
</dbReference>
<dbReference type="PROSITE" id="PS51686">
    <property type="entry name" value="SAM_MT_RSMB_NOP"/>
    <property type="match status" value="1"/>
</dbReference>
<dbReference type="PANTHER" id="PTHR22807:SF53">
    <property type="entry name" value="RIBOSOMAL RNA SMALL SUBUNIT METHYLTRANSFERASE B-RELATED"/>
    <property type="match status" value="1"/>
</dbReference>
<dbReference type="InterPro" id="IPR023267">
    <property type="entry name" value="RCMT"/>
</dbReference>
<keyword evidence="3 5" id="KW-0949">S-adenosyl-L-methionine</keyword>
<dbReference type="InterPro" id="IPR001678">
    <property type="entry name" value="MeTrfase_RsmB-F_NOP2_dom"/>
</dbReference>
<evidence type="ECO:0000313" key="7">
    <source>
        <dbReference type="EMBL" id="MBB3860292.1"/>
    </source>
</evidence>
<dbReference type="EC" id="2.1.1.176" evidence="7"/>
<feature type="domain" description="SAM-dependent MTase RsmB/NOP-type" evidence="6">
    <location>
        <begin position="102"/>
        <end position="393"/>
    </location>
</feature>
<keyword evidence="1 5" id="KW-0489">Methyltransferase</keyword>
<dbReference type="CDD" id="cd02440">
    <property type="entry name" value="AdoMet_MTases"/>
    <property type="match status" value="1"/>
</dbReference>
<organism evidence="7 8">
    <name type="scientific">Novosphingobium hassiacum</name>
    <dbReference type="NCBI Taxonomy" id="173676"/>
    <lineage>
        <taxon>Bacteria</taxon>
        <taxon>Pseudomonadati</taxon>
        <taxon>Pseudomonadota</taxon>
        <taxon>Alphaproteobacteria</taxon>
        <taxon>Sphingomonadales</taxon>
        <taxon>Sphingomonadaceae</taxon>
        <taxon>Novosphingobium</taxon>
    </lineage>
</organism>
<evidence type="ECO:0000256" key="5">
    <source>
        <dbReference type="PROSITE-ProRule" id="PRU01023"/>
    </source>
</evidence>
<gene>
    <name evidence="7" type="ORF">GGQ88_001558</name>
</gene>
<reference evidence="7 8" key="1">
    <citation type="submission" date="2020-08" db="EMBL/GenBank/DDBJ databases">
        <title>Genomic Encyclopedia of Type Strains, Phase IV (KMG-IV): sequencing the most valuable type-strain genomes for metagenomic binning, comparative biology and taxonomic classification.</title>
        <authorList>
            <person name="Goeker M."/>
        </authorList>
    </citation>
    <scope>NUCLEOTIDE SEQUENCE [LARGE SCALE GENOMIC DNA]</scope>
    <source>
        <strain evidence="7 8">DSM 14552</strain>
    </source>
</reference>
<dbReference type="Pfam" id="PF01189">
    <property type="entry name" value="Methyltr_RsmB-F"/>
    <property type="match status" value="1"/>
</dbReference>
<keyword evidence="4 5" id="KW-0694">RNA-binding</keyword>
<protein>
    <submittedName>
        <fullName evidence="7">16S rRNA (Cytosine967-C5)-methyltransferase</fullName>
        <ecNumber evidence="7">2.1.1.176</ecNumber>
    </submittedName>
</protein>
<comment type="caution">
    <text evidence="5">Lacks conserved residue(s) required for the propagation of feature annotation.</text>
</comment>
<feature type="binding site" evidence="5">
    <location>
        <position position="235"/>
    </location>
    <ligand>
        <name>S-adenosyl-L-methionine</name>
        <dbReference type="ChEBI" id="CHEBI:59789"/>
    </ligand>
</feature>
<name>A0A7W5ZVS5_9SPHN</name>
<dbReference type="GO" id="GO:0008173">
    <property type="term" value="F:RNA methyltransferase activity"/>
    <property type="evidence" value="ECO:0007669"/>
    <property type="project" value="InterPro"/>
</dbReference>
<dbReference type="InterPro" id="IPR029063">
    <property type="entry name" value="SAM-dependent_MTases_sf"/>
</dbReference>
<evidence type="ECO:0000256" key="2">
    <source>
        <dbReference type="ARBA" id="ARBA00022679"/>
    </source>
</evidence>
<dbReference type="GO" id="GO:0003723">
    <property type="term" value="F:RNA binding"/>
    <property type="evidence" value="ECO:0007669"/>
    <property type="project" value="UniProtKB-UniRule"/>
</dbReference>
<evidence type="ECO:0000256" key="3">
    <source>
        <dbReference type="ARBA" id="ARBA00022691"/>
    </source>
</evidence>
<dbReference type="PRINTS" id="PR02008">
    <property type="entry name" value="RCMTFAMILY"/>
</dbReference>
<evidence type="ECO:0000259" key="6">
    <source>
        <dbReference type="PROSITE" id="PS51686"/>
    </source>
</evidence>
<sequence>MTPSARVQAAIDILDAVIAAARTQGASADRIAADWFRTRRFVGSKDRRAIRDLAWNAIRVCGDVPGNGRAAMLRLAQDDAALASLFDGSNYGPMAIVSGEPVSAGGIAPCWLEERLAGSGLGADEQAALLGRAPLDLRTNTLKTTRDDLRASLPVEAQVTVAPNALRFPSGTAAESWPQFADGLFEIQDTGSQLACLALGVQPGEAVVDLCAGAGGKTLALGAALQNKGKLLACDIDRARLSRLPDRAARAGALSETRLLNPGRELEALSDWAGKADAVMIDAPCSGTGTWRRNPEARWRLDDKVLERYHAMQARVLDIGAALVRPGGRLTYVVCSLLDAEGTDRIDAFLAGNAGWDVTLPTLPAGAPRGQGWRLTPFRDGTDGFFFATIVRRVN</sequence>
<dbReference type="SUPFAM" id="SSF53335">
    <property type="entry name" value="S-adenosyl-L-methionine-dependent methyltransferases"/>
    <property type="match status" value="1"/>
</dbReference>
<evidence type="ECO:0000256" key="1">
    <source>
        <dbReference type="ARBA" id="ARBA00022603"/>
    </source>
</evidence>
<comment type="similarity">
    <text evidence="5">Belongs to the class I-like SAM-binding methyltransferase superfamily. RsmB/NOP family.</text>
</comment>
<dbReference type="PANTHER" id="PTHR22807">
    <property type="entry name" value="NOP2 YEAST -RELATED NOL1/NOP2/FMU SUN DOMAIN-CONTAINING"/>
    <property type="match status" value="1"/>
</dbReference>
<dbReference type="AlphaFoldDB" id="A0A7W5ZVS5"/>
<evidence type="ECO:0000313" key="8">
    <source>
        <dbReference type="Proteomes" id="UP000562395"/>
    </source>
</evidence>
<accession>A0A7W5ZVS5</accession>
<keyword evidence="2 5" id="KW-0808">Transferase</keyword>
<dbReference type="InterPro" id="IPR049560">
    <property type="entry name" value="MeTrfase_RsmB-F_NOP2_cat"/>
</dbReference>
<feature type="active site" description="Nucleophile" evidence="5">
    <location>
        <position position="335"/>
    </location>
</feature>
<comment type="caution">
    <text evidence="7">The sequence shown here is derived from an EMBL/GenBank/DDBJ whole genome shotgun (WGS) entry which is preliminary data.</text>
</comment>
<dbReference type="GO" id="GO:0001510">
    <property type="term" value="P:RNA methylation"/>
    <property type="evidence" value="ECO:0007669"/>
    <property type="project" value="InterPro"/>
</dbReference>
<dbReference type="Gene3D" id="3.40.50.150">
    <property type="entry name" value="Vaccinia Virus protein VP39"/>
    <property type="match status" value="1"/>
</dbReference>
<dbReference type="EMBL" id="JACICY010000003">
    <property type="protein sequence ID" value="MBB3860292.1"/>
    <property type="molecule type" value="Genomic_DNA"/>
</dbReference>